<dbReference type="Gene3D" id="3.90.1300.10">
    <property type="entry name" value="Amidase signature (AS) domain"/>
    <property type="match status" value="2"/>
</dbReference>
<evidence type="ECO:0000256" key="1">
    <source>
        <dbReference type="ARBA" id="ARBA00009199"/>
    </source>
</evidence>
<comment type="caution">
    <text evidence="5">The sequence shown here is derived from an EMBL/GenBank/DDBJ whole genome shotgun (WGS) entry which is preliminary data.</text>
</comment>
<dbReference type="EMBL" id="JAZGSY010000039">
    <property type="protein sequence ID" value="KAL1842570.1"/>
    <property type="molecule type" value="Genomic_DNA"/>
</dbReference>
<evidence type="ECO:0000256" key="3">
    <source>
        <dbReference type="SAM" id="MobiDB-lite"/>
    </source>
</evidence>
<keyword evidence="2" id="KW-0378">Hydrolase</keyword>
<comment type="similarity">
    <text evidence="1">Belongs to the amidase family.</text>
</comment>
<evidence type="ECO:0000259" key="4">
    <source>
        <dbReference type="Pfam" id="PF01425"/>
    </source>
</evidence>
<feature type="compositionally biased region" description="Basic and acidic residues" evidence="3">
    <location>
        <begin position="25"/>
        <end position="61"/>
    </location>
</feature>
<feature type="domain" description="Amidase" evidence="4">
    <location>
        <begin position="412"/>
        <end position="517"/>
    </location>
</feature>
<name>A0ABR3VLB8_HUMIN</name>
<dbReference type="InterPro" id="IPR023631">
    <property type="entry name" value="Amidase_dom"/>
</dbReference>
<dbReference type="PANTHER" id="PTHR46072:SF8">
    <property type="entry name" value="AMIDASE DOMAIN-CONTAINING PROTEIN"/>
    <property type="match status" value="1"/>
</dbReference>
<feature type="domain" description="Amidase" evidence="4">
    <location>
        <begin position="246"/>
        <end position="382"/>
    </location>
</feature>
<evidence type="ECO:0000256" key="2">
    <source>
        <dbReference type="ARBA" id="ARBA00022801"/>
    </source>
</evidence>
<dbReference type="PANTHER" id="PTHR46072">
    <property type="entry name" value="AMIDASE-RELATED-RELATED"/>
    <property type="match status" value="1"/>
</dbReference>
<feature type="region of interest" description="Disordered" evidence="3">
    <location>
        <begin position="1"/>
        <end position="61"/>
    </location>
</feature>
<evidence type="ECO:0000313" key="5">
    <source>
        <dbReference type="EMBL" id="KAL1842570.1"/>
    </source>
</evidence>
<protein>
    <recommendedName>
        <fullName evidence="4">Amidase domain-containing protein</fullName>
    </recommendedName>
</protein>
<dbReference type="SUPFAM" id="SSF75304">
    <property type="entry name" value="Amidase signature (AS) enzymes"/>
    <property type="match status" value="1"/>
</dbReference>
<gene>
    <name evidence="5" type="ORF">VTJ49DRAFT_4853</name>
</gene>
<keyword evidence="6" id="KW-1185">Reference proteome</keyword>
<accession>A0ABR3VLB8</accession>
<reference evidence="5 6" key="1">
    <citation type="journal article" date="2024" name="Commun. Biol.">
        <title>Comparative genomic analysis of thermophilic fungi reveals convergent evolutionary adaptations and gene losses.</title>
        <authorList>
            <person name="Steindorff A.S."/>
            <person name="Aguilar-Pontes M.V."/>
            <person name="Robinson A.J."/>
            <person name="Andreopoulos B."/>
            <person name="LaButti K."/>
            <person name="Kuo A."/>
            <person name="Mondo S."/>
            <person name="Riley R."/>
            <person name="Otillar R."/>
            <person name="Haridas S."/>
            <person name="Lipzen A."/>
            <person name="Grimwood J."/>
            <person name="Schmutz J."/>
            <person name="Clum A."/>
            <person name="Reid I.D."/>
            <person name="Moisan M.C."/>
            <person name="Butler G."/>
            <person name="Nguyen T.T.M."/>
            <person name="Dewar K."/>
            <person name="Conant G."/>
            <person name="Drula E."/>
            <person name="Henrissat B."/>
            <person name="Hansel C."/>
            <person name="Singer S."/>
            <person name="Hutchinson M.I."/>
            <person name="de Vries R.P."/>
            <person name="Natvig D.O."/>
            <person name="Powell A.J."/>
            <person name="Tsang A."/>
            <person name="Grigoriev I.V."/>
        </authorList>
    </citation>
    <scope>NUCLEOTIDE SEQUENCE [LARGE SCALE GENOMIC DNA]</scope>
    <source>
        <strain evidence="5 6">CBS 620.91</strain>
    </source>
</reference>
<feature type="domain" description="Amidase" evidence="4">
    <location>
        <begin position="124"/>
        <end position="237"/>
    </location>
</feature>
<dbReference type="Proteomes" id="UP001583172">
    <property type="component" value="Unassembled WGS sequence"/>
</dbReference>
<organism evidence="5 6">
    <name type="scientific">Humicola insolens</name>
    <name type="common">Soft-rot fungus</name>
    <dbReference type="NCBI Taxonomy" id="85995"/>
    <lineage>
        <taxon>Eukaryota</taxon>
        <taxon>Fungi</taxon>
        <taxon>Dikarya</taxon>
        <taxon>Ascomycota</taxon>
        <taxon>Pezizomycotina</taxon>
        <taxon>Sordariomycetes</taxon>
        <taxon>Sordariomycetidae</taxon>
        <taxon>Sordariales</taxon>
        <taxon>Chaetomiaceae</taxon>
        <taxon>Mycothermus</taxon>
    </lineage>
</organism>
<proteinExistence type="inferred from homology"/>
<dbReference type="InterPro" id="IPR036928">
    <property type="entry name" value="AS_sf"/>
</dbReference>
<sequence>MRGNLEGRRSIALPRSASKRHWKKKADDKPHWEEKADDRPEWNEKADDKPEWQEKAEAKRRKDLEKIPSEWILPQAYLDEAQRQRSIADGFIDNLLKPSERELTNLDIPTLTERIERSSLSAVELVSAYCKRAAYAHQLNKTLLEIGFDRALERAQELDAFKRTHGRTVGPLHGLPVTMKDQFHVKGMGTTMGYVGWIDTFEGDKYSKRKYRAESELVRYLESLGAVIIAKVPQPDLPYNSGTVLVGGSVSMPAAFSGVFSIKPSTGRLSTLGMANSSPGQAIIPTVPGLLSPDIASLRYAMEALLSNEPWLKDPTLLPIPWRSPSDVESGMKLSFGFMDFDGVVRPHPPITRALHLAKNALMAMGHEVVIPWKGPSLAEAGDIHAFVTGSNGNYDIFEQLKLSGEPLIPELRQDFPTGGRPVDAIILPVIPSAAVRPGKLCHYDYITLANVLDHPTMVIPVTRADKSIDQPVLNYVPVGEKDAKTWEDCSYDPKVYHGAPAAIQLLGGLLQEERLLAIGQVVVNALDVQKGQKAAA</sequence>
<dbReference type="PIRSF" id="PIRSF001221">
    <property type="entry name" value="Amidase_fungi"/>
    <property type="match status" value="1"/>
</dbReference>
<dbReference type="Pfam" id="PF01425">
    <property type="entry name" value="Amidase"/>
    <property type="match status" value="3"/>
</dbReference>
<evidence type="ECO:0000313" key="6">
    <source>
        <dbReference type="Proteomes" id="UP001583172"/>
    </source>
</evidence>